<dbReference type="Pfam" id="PF11453">
    <property type="entry name" value="DUF2950"/>
    <property type="match status" value="1"/>
</dbReference>
<name>A0A518D2L7_9BACT</name>
<dbReference type="InterPro" id="IPR021556">
    <property type="entry name" value="DUF2950"/>
</dbReference>
<dbReference type="Gene3D" id="3.30.700.10">
    <property type="entry name" value="Glycoprotein, Type 4 Pilin"/>
    <property type="match status" value="1"/>
</dbReference>
<evidence type="ECO:0000313" key="7">
    <source>
        <dbReference type="EMBL" id="QDU85722.1"/>
    </source>
</evidence>
<dbReference type="RefSeq" id="WP_419185948.1">
    <property type="nucleotide sequence ID" value="NZ_CP036290.1"/>
</dbReference>
<dbReference type="PANTHER" id="PTHR30093:SF44">
    <property type="entry name" value="TYPE II SECRETION SYSTEM CORE PROTEIN G"/>
    <property type="match status" value="1"/>
</dbReference>
<gene>
    <name evidence="7" type="primary">epsG_3</name>
    <name evidence="7" type="ORF">Pla163_28550</name>
</gene>
<reference evidence="7 8" key="1">
    <citation type="submission" date="2019-02" db="EMBL/GenBank/DDBJ databases">
        <title>Deep-cultivation of Planctomycetes and their phenomic and genomic characterization uncovers novel biology.</title>
        <authorList>
            <person name="Wiegand S."/>
            <person name="Jogler M."/>
            <person name="Boedeker C."/>
            <person name="Pinto D."/>
            <person name="Vollmers J."/>
            <person name="Rivas-Marin E."/>
            <person name="Kohn T."/>
            <person name="Peeters S.H."/>
            <person name="Heuer A."/>
            <person name="Rast P."/>
            <person name="Oberbeckmann S."/>
            <person name="Bunk B."/>
            <person name="Jeske O."/>
            <person name="Meyerdierks A."/>
            <person name="Storesund J.E."/>
            <person name="Kallscheuer N."/>
            <person name="Luecker S."/>
            <person name="Lage O.M."/>
            <person name="Pohl T."/>
            <person name="Merkel B.J."/>
            <person name="Hornburger P."/>
            <person name="Mueller R.-W."/>
            <person name="Bruemmer F."/>
            <person name="Labrenz M."/>
            <person name="Spormann A.M."/>
            <person name="Op den Camp H."/>
            <person name="Overmann J."/>
            <person name="Amann R."/>
            <person name="Jetten M.S.M."/>
            <person name="Mascher T."/>
            <person name="Medema M.H."/>
            <person name="Devos D.P."/>
            <person name="Kaster A.-K."/>
            <person name="Ovreas L."/>
            <person name="Rohde M."/>
            <person name="Galperin M.Y."/>
            <person name="Jogler C."/>
        </authorList>
    </citation>
    <scope>NUCLEOTIDE SEQUENCE [LARGE SCALE GENOMIC DNA]</scope>
    <source>
        <strain evidence="7 8">Pla163</strain>
    </source>
</reference>
<accession>A0A518D2L7</accession>
<dbReference type="Pfam" id="PF07963">
    <property type="entry name" value="N_methyl"/>
    <property type="match status" value="1"/>
</dbReference>
<evidence type="ECO:0000256" key="4">
    <source>
        <dbReference type="ARBA" id="ARBA00022989"/>
    </source>
</evidence>
<proteinExistence type="predicted"/>
<dbReference type="AlphaFoldDB" id="A0A518D2L7"/>
<sequence>MKINQRKNAGFTLIELMIVVAIIAIIASVAIPKLLSARLSANESAAISTLRSISSAQAQMQSSAAVDTDSDGGGEYGYFAELAGTVGMREDDGAGVPTNGADLLSPPMLSTALGNVEDGVVTRSGYVFQMWLPDDANDGAAEDADGGSVEGATDPDAAENFWGCYAWPLDFGSTGNRVFFINHEGDILQYNNRGTENYTGIAGGPDFAAALSGADMSFGLANAAAGVAGNDGENWTVVQ</sequence>
<keyword evidence="8" id="KW-1185">Reference proteome</keyword>
<evidence type="ECO:0000256" key="3">
    <source>
        <dbReference type="ARBA" id="ARBA00022692"/>
    </source>
</evidence>
<keyword evidence="5 6" id="KW-0472">Membrane</keyword>
<dbReference type="Proteomes" id="UP000319342">
    <property type="component" value="Chromosome"/>
</dbReference>
<evidence type="ECO:0000313" key="8">
    <source>
        <dbReference type="Proteomes" id="UP000319342"/>
    </source>
</evidence>
<protein>
    <submittedName>
        <fullName evidence="7">Type II secretion system protein G</fullName>
    </submittedName>
</protein>
<dbReference type="PROSITE" id="PS00409">
    <property type="entry name" value="PROKAR_NTER_METHYL"/>
    <property type="match status" value="1"/>
</dbReference>
<evidence type="ECO:0000256" key="6">
    <source>
        <dbReference type="SAM" id="Phobius"/>
    </source>
</evidence>
<keyword evidence="2" id="KW-0488">Methylation</keyword>
<dbReference type="NCBIfam" id="TIGR02532">
    <property type="entry name" value="IV_pilin_GFxxxE"/>
    <property type="match status" value="1"/>
</dbReference>
<evidence type="ECO:0000256" key="2">
    <source>
        <dbReference type="ARBA" id="ARBA00022481"/>
    </source>
</evidence>
<dbReference type="SUPFAM" id="SSF54523">
    <property type="entry name" value="Pili subunits"/>
    <property type="match status" value="1"/>
</dbReference>
<organism evidence="7 8">
    <name type="scientific">Rohdeia mirabilis</name>
    <dbReference type="NCBI Taxonomy" id="2528008"/>
    <lineage>
        <taxon>Bacteria</taxon>
        <taxon>Pseudomonadati</taxon>
        <taxon>Planctomycetota</taxon>
        <taxon>Planctomycetia</taxon>
        <taxon>Planctomycetia incertae sedis</taxon>
        <taxon>Rohdeia</taxon>
    </lineage>
</organism>
<dbReference type="EMBL" id="CP036290">
    <property type="protein sequence ID" value="QDU85722.1"/>
    <property type="molecule type" value="Genomic_DNA"/>
</dbReference>
<dbReference type="InterPro" id="IPR045584">
    <property type="entry name" value="Pilin-like"/>
</dbReference>
<dbReference type="InterPro" id="IPR012902">
    <property type="entry name" value="N_methyl_site"/>
</dbReference>
<evidence type="ECO:0000256" key="5">
    <source>
        <dbReference type="ARBA" id="ARBA00023136"/>
    </source>
</evidence>
<keyword evidence="4 6" id="KW-1133">Transmembrane helix</keyword>
<keyword evidence="3 6" id="KW-0812">Transmembrane</keyword>
<feature type="transmembrane region" description="Helical" evidence="6">
    <location>
        <begin position="12"/>
        <end position="31"/>
    </location>
</feature>
<evidence type="ECO:0000256" key="1">
    <source>
        <dbReference type="ARBA" id="ARBA00004167"/>
    </source>
</evidence>
<comment type="subcellular location">
    <subcellularLocation>
        <location evidence="1">Membrane</location>
        <topology evidence="1">Single-pass membrane protein</topology>
    </subcellularLocation>
</comment>
<dbReference type="GO" id="GO:0016020">
    <property type="term" value="C:membrane"/>
    <property type="evidence" value="ECO:0007669"/>
    <property type="project" value="UniProtKB-SubCell"/>
</dbReference>
<dbReference type="PANTHER" id="PTHR30093">
    <property type="entry name" value="GENERAL SECRETION PATHWAY PROTEIN G"/>
    <property type="match status" value="1"/>
</dbReference>